<dbReference type="Pfam" id="PF07714">
    <property type="entry name" value="PK_Tyr_Ser-Thr"/>
    <property type="match status" value="1"/>
</dbReference>
<protein>
    <recommendedName>
        <fullName evidence="3 15">Guanylate cyclase</fullName>
        <ecNumber evidence="3 15">4.6.1.2</ecNumber>
    </recommendedName>
</protein>
<evidence type="ECO:0000256" key="9">
    <source>
        <dbReference type="ARBA" id="ARBA00023136"/>
    </source>
</evidence>
<dbReference type="Gene3D" id="3.30.70.1230">
    <property type="entry name" value="Nucleotide cyclase"/>
    <property type="match status" value="1"/>
</dbReference>
<evidence type="ECO:0000256" key="15">
    <source>
        <dbReference type="RuleBase" id="RU003431"/>
    </source>
</evidence>
<evidence type="ECO:0000256" key="16">
    <source>
        <dbReference type="SAM" id="Coils"/>
    </source>
</evidence>
<keyword evidence="12 14" id="KW-0456">Lyase</keyword>
<name>A0A1B0G3T4_GLOMM</name>
<dbReference type="GO" id="GO:0005886">
    <property type="term" value="C:plasma membrane"/>
    <property type="evidence" value="ECO:0007669"/>
    <property type="project" value="UniProtKB-SubCell"/>
</dbReference>
<dbReference type="EnsemblMetazoa" id="GMOY007982-RA">
    <property type="protein sequence ID" value="GMOY007982-PA"/>
    <property type="gene ID" value="GMOY007982"/>
</dbReference>
<dbReference type="GO" id="GO:0005524">
    <property type="term" value="F:ATP binding"/>
    <property type="evidence" value="ECO:0007669"/>
    <property type="project" value="InterPro"/>
</dbReference>
<dbReference type="EC" id="4.6.1.2" evidence="3 15"/>
<accession>A0A1B0G3T4</accession>
<dbReference type="Gene3D" id="3.40.50.2300">
    <property type="match status" value="3"/>
</dbReference>
<feature type="transmembrane region" description="Helical" evidence="17">
    <location>
        <begin position="543"/>
        <end position="566"/>
    </location>
</feature>
<keyword evidence="7 17" id="KW-1133">Transmembrane helix</keyword>
<evidence type="ECO:0000256" key="1">
    <source>
        <dbReference type="ARBA" id="ARBA00001436"/>
    </source>
</evidence>
<dbReference type="SUPFAM" id="SSF53822">
    <property type="entry name" value="Periplasmic binding protein-like I"/>
    <property type="match status" value="1"/>
</dbReference>
<dbReference type="InterPro" id="IPR018297">
    <property type="entry name" value="A/G_cyclase_CS"/>
</dbReference>
<evidence type="ECO:0000313" key="21">
    <source>
        <dbReference type="EnsemblMetazoa" id="GMOY007982-PA"/>
    </source>
</evidence>
<dbReference type="VEuPathDB" id="VectorBase:GMOY007982"/>
<keyword evidence="5 18" id="KW-0732">Signal</keyword>
<evidence type="ECO:0000256" key="5">
    <source>
        <dbReference type="ARBA" id="ARBA00022729"/>
    </source>
</evidence>
<dbReference type="InterPro" id="IPR050401">
    <property type="entry name" value="Cyclic_nucleotide_synthase"/>
</dbReference>
<keyword evidence="11" id="KW-0325">Glycoprotein</keyword>
<dbReference type="FunFam" id="3.40.50.2300:FF:000153">
    <property type="entry name" value="Guanylate cyclase"/>
    <property type="match status" value="1"/>
</dbReference>
<evidence type="ECO:0000256" key="4">
    <source>
        <dbReference type="ARBA" id="ARBA00022692"/>
    </source>
</evidence>
<dbReference type="InterPro" id="IPR000719">
    <property type="entry name" value="Prot_kinase_dom"/>
</dbReference>
<keyword evidence="6" id="KW-0547">Nucleotide-binding</keyword>
<dbReference type="PANTHER" id="PTHR11920">
    <property type="entry name" value="GUANYLYL CYCLASE"/>
    <property type="match status" value="1"/>
</dbReference>
<feature type="domain" description="Guanylate cyclase" evidence="20">
    <location>
        <begin position="962"/>
        <end position="1092"/>
    </location>
</feature>
<dbReference type="PANTHER" id="PTHR11920:SF274">
    <property type="entry name" value="GUANYLATE CYCLASE"/>
    <property type="match status" value="1"/>
</dbReference>
<feature type="signal peptide" evidence="18">
    <location>
        <begin position="1"/>
        <end position="16"/>
    </location>
</feature>
<dbReference type="STRING" id="37546.A0A1B0G3T4"/>
<evidence type="ECO:0000256" key="3">
    <source>
        <dbReference type="ARBA" id="ARBA00012202"/>
    </source>
</evidence>
<dbReference type="SUPFAM" id="SSF55073">
    <property type="entry name" value="Nucleotide cyclase"/>
    <property type="match status" value="1"/>
</dbReference>
<dbReference type="PROSITE" id="PS50011">
    <property type="entry name" value="PROTEIN_KINASE_DOM"/>
    <property type="match status" value="1"/>
</dbReference>
<organism evidence="21 22">
    <name type="scientific">Glossina morsitans morsitans</name>
    <name type="common">Savannah tsetse fly</name>
    <dbReference type="NCBI Taxonomy" id="37546"/>
    <lineage>
        <taxon>Eukaryota</taxon>
        <taxon>Metazoa</taxon>
        <taxon>Ecdysozoa</taxon>
        <taxon>Arthropoda</taxon>
        <taxon>Hexapoda</taxon>
        <taxon>Insecta</taxon>
        <taxon>Pterygota</taxon>
        <taxon>Neoptera</taxon>
        <taxon>Endopterygota</taxon>
        <taxon>Diptera</taxon>
        <taxon>Brachycera</taxon>
        <taxon>Muscomorpha</taxon>
        <taxon>Hippoboscoidea</taxon>
        <taxon>Glossinidae</taxon>
        <taxon>Glossina</taxon>
    </lineage>
</organism>
<dbReference type="InterPro" id="IPR029787">
    <property type="entry name" value="Nucleotide_cyclase"/>
</dbReference>
<dbReference type="Pfam" id="PF22921">
    <property type="entry name" value="FKRP_N"/>
    <property type="match status" value="1"/>
</dbReference>
<keyword evidence="8" id="KW-0342">GTP-binding</keyword>
<dbReference type="SUPFAM" id="SSF56112">
    <property type="entry name" value="Protein kinase-like (PK-like)"/>
    <property type="match status" value="1"/>
</dbReference>
<proteinExistence type="inferred from homology"/>
<dbReference type="FunFam" id="1.10.510.10:FF:000736">
    <property type="entry name" value="Guanylate cyclase"/>
    <property type="match status" value="1"/>
</dbReference>
<dbReference type="FunFam" id="3.40.50.2300:FF:000234">
    <property type="entry name" value="Guanylate cyclase"/>
    <property type="match status" value="1"/>
</dbReference>
<evidence type="ECO:0000256" key="13">
    <source>
        <dbReference type="ARBA" id="ARBA00023293"/>
    </source>
</evidence>
<comment type="subcellular location">
    <subcellularLocation>
        <location evidence="2">Cell membrane</location>
        <topology evidence="2">Single-pass type I membrane protein</topology>
    </subcellularLocation>
</comment>
<dbReference type="CDD" id="cd07302">
    <property type="entry name" value="CHD"/>
    <property type="match status" value="1"/>
</dbReference>
<feature type="chain" id="PRO_5008407972" description="Guanylate cyclase" evidence="18">
    <location>
        <begin position="17"/>
        <end position="1731"/>
    </location>
</feature>
<feature type="coiled-coil region" evidence="16">
    <location>
        <begin position="899"/>
        <end position="930"/>
    </location>
</feature>
<dbReference type="InterPro" id="IPR055105">
    <property type="entry name" value="FKRP_N"/>
</dbReference>
<comment type="similarity">
    <text evidence="14">Belongs to the adenylyl cyclase class-4/guanylyl cyclase family.</text>
</comment>
<feature type="transmembrane region" description="Helical" evidence="17">
    <location>
        <begin position="1173"/>
        <end position="1190"/>
    </location>
</feature>
<keyword evidence="9 17" id="KW-0472">Membrane</keyword>
<dbReference type="PhylomeDB" id="A0A1B0G3T4"/>
<dbReference type="GO" id="GO:0004383">
    <property type="term" value="F:guanylate cyclase activity"/>
    <property type="evidence" value="ECO:0007669"/>
    <property type="project" value="UniProtKB-EC"/>
</dbReference>
<dbReference type="PROSITE" id="PS00452">
    <property type="entry name" value="GUANYLATE_CYCLASE_1"/>
    <property type="match status" value="1"/>
</dbReference>
<comment type="catalytic activity">
    <reaction evidence="1 15">
        <text>GTP = 3',5'-cyclic GMP + diphosphate</text>
        <dbReference type="Rhea" id="RHEA:13665"/>
        <dbReference type="ChEBI" id="CHEBI:33019"/>
        <dbReference type="ChEBI" id="CHEBI:37565"/>
        <dbReference type="ChEBI" id="CHEBI:57746"/>
        <dbReference type="EC" id="4.6.1.2"/>
    </reaction>
</comment>
<keyword evidence="22" id="KW-1185">Reference proteome</keyword>
<dbReference type="GO" id="GO:0004672">
    <property type="term" value="F:protein kinase activity"/>
    <property type="evidence" value="ECO:0007669"/>
    <property type="project" value="InterPro"/>
</dbReference>
<dbReference type="PROSITE" id="PS50125">
    <property type="entry name" value="GUANYLATE_CYCLASE_2"/>
    <property type="match status" value="1"/>
</dbReference>
<dbReference type="Pfam" id="PF01094">
    <property type="entry name" value="ANF_receptor"/>
    <property type="match status" value="1"/>
</dbReference>
<evidence type="ECO:0000256" key="14">
    <source>
        <dbReference type="RuleBase" id="RU000405"/>
    </source>
</evidence>
<keyword evidence="4 17" id="KW-0812">Transmembrane</keyword>
<dbReference type="SMART" id="SM00044">
    <property type="entry name" value="CYCc"/>
    <property type="match status" value="1"/>
</dbReference>
<dbReference type="InterPro" id="IPR001054">
    <property type="entry name" value="A/G_cyclase"/>
</dbReference>
<dbReference type="GO" id="GO:0004016">
    <property type="term" value="F:adenylate cyclase activity"/>
    <property type="evidence" value="ECO:0007669"/>
    <property type="project" value="TreeGrafter"/>
</dbReference>
<dbReference type="Pfam" id="PF07701">
    <property type="entry name" value="HNOBA"/>
    <property type="match status" value="1"/>
</dbReference>
<dbReference type="InterPro" id="IPR001245">
    <property type="entry name" value="Ser-Thr/Tyr_kinase_cat_dom"/>
</dbReference>
<sequence>MQINLLLNIGYCLLVAVDIFAIGHKTKRIYFDESYWAEDVPKDSSEHLIIDNSLYDLQTLATGENFIIINSNDDEVISSRRKRETIEYDEIGNRVYNVGVLMASHLDSPFDLERCGPAVDLALDVINDEFLRPHNITLRKVQASYPSCSGAKAPGLAADMHFKDDVIAFIGPACAFALEPVARLAAYWNSPIITGMGDQPPSEGELTVTSGILGRIHKWKNESTGMFKDKTKYPTLTRMSYCQCRLKLVFASVFRQFNWKHVALLVDRSDLFSLTVGKNLEYGLRQEGLLSFVRELNGNEQEPYEIYLRDASMYARVVILSVRGTLVRKFMLAAYSLGMTNGDWVFLDVEIFQSTYWGDHDWEMGDDDDGRARKAYEALLRVSLLQPSSPKYQGFAENVRDMALHNYNYTFSDGEEVNFFIGAFYDGVYLLGMALNETLSEGEDIRDGMAITRRMWNRDFHGITGHVRIDDNGDRDADYSILDLDPINGKFAVVAHYYGLHRNYSEVHGKKIHWPGGREEPPPDIPKCGFLGNSPECHGNELIIMYAMFALAIFLGFTFLVVYLMCKQMKLNNELNNMSWRVRPDDVLLEVGRLYGSKVGLQKLNAENFSLQQYGIHSGRASITSCTSLPLTQVFTTIGIFRGERVAIKKIHKKKVDITSTLLWEIKQARDVSHENTVRFVGACIDLPRPTVLILTEYCPKGSLKDVLENEAIQLDWNFRMSLIHDIVKGMAYLHNSDVQVHGKLRSCNCLIDGRFVLKISDFGLRILTTPSEFVKDQNYFNKFLWIAPELLPVTVFPGNPATQKGDVYSFAIILEEIVVRGGPYETARQFMDIQTILNRVESHESTPFRPFIGQRDCPPDVLDLMEKCWADNPDDRPAFATIRSTVRLIMKGFCENLMDDLLRRMEQYANNLESLVEEKTEQLSIEKKRTEELLYQVLPRPVATQLLAGEMVQPEQFECVTIYFSDIVGFTALCAQSGPMEVVDLLNDLYSTFDRIIGFYDVYKVETIGDAYMVVSGLPERNGDNHAREIGLMALAILDAVKCFSIKHKPDYQLMIRIGIHSGPVCAGVVGQKMPHYCLFGDTVNTASRMESAGLPLKIHVSSATKTIFDKFGTFEMELRGEVELKGKGAVITYWLSGCTEPDPRPPTPHKNNNDEIPFPILFPAIGKHAKLIVLLIVVANLILFYYSWKSTLWKSIASTLALPNLKTSDFVNSPSDMQNVKSSLKDKTRNSFKHIRKSITIAFRNFYTFENDIKESIDSILDVLPNMPIVVFQDNIPYPPIIYERNATASKMEEFNVRFVNLGFDIMKPIQELNPLSLIHTKYVLFMPDSVRLNSRNILQKILREINTNMWEKDSRGSKTKLNALPDNIVRRMIIVPFSGNLKSFAGCLQITLDLPNWTIHYEAVNSSSDKCDLYLQKHAILVDVAVLKEMPDPISSPFPEMFYIQAKLNNITKFVFPQTFQDGRRLFVAYHTKQRRLDMRRRQFRDMYKKLQIKRIIRRSHRVNMKTESKDANSPQRNIILDSQFSSANFSMPLVTEIDLIGCERTTKSCVGTVYNQRAFYIFLGKHTPPCCLDKLKSTFNHILEEFENVGIRYWLDNMALRTAIETSQLSPDAYDIDVSFNVADLERSNAMKKSQNKPFVDNEGFYWIKATDGYYFRVQFSKINQIGVNLLPFEISGNEVKANGFFGWKAKPFSADFLHPMSTVLFLGKNIMCPNNVREYLEFKNLR</sequence>
<dbReference type="GO" id="GO:0005525">
    <property type="term" value="F:GTP binding"/>
    <property type="evidence" value="ECO:0007669"/>
    <property type="project" value="UniProtKB-KW"/>
</dbReference>
<dbReference type="EMBL" id="CCAG010019265">
    <property type="status" value="NOT_ANNOTATED_CDS"/>
    <property type="molecule type" value="Genomic_DNA"/>
</dbReference>
<evidence type="ECO:0000256" key="10">
    <source>
        <dbReference type="ARBA" id="ARBA00023170"/>
    </source>
</evidence>
<dbReference type="Gene3D" id="6.10.250.780">
    <property type="match status" value="1"/>
</dbReference>
<dbReference type="Proteomes" id="UP000092444">
    <property type="component" value="Unassembled WGS sequence"/>
</dbReference>
<evidence type="ECO:0000256" key="17">
    <source>
        <dbReference type="SAM" id="Phobius"/>
    </source>
</evidence>
<evidence type="ECO:0000256" key="8">
    <source>
        <dbReference type="ARBA" id="ARBA00023134"/>
    </source>
</evidence>
<keyword evidence="10" id="KW-0675">Receptor</keyword>
<evidence type="ECO:0000259" key="19">
    <source>
        <dbReference type="PROSITE" id="PS50011"/>
    </source>
</evidence>
<keyword evidence="16" id="KW-0175">Coiled coil</keyword>
<dbReference type="GO" id="GO:0007168">
    <property type="term" value="P:receptor guanylyl cyclase signaling pathway"/>
    <property type="evidence" value="ECO:0007669"/>
    <property type="project" value="TreeGrafter"/>
</dbReference>
<dbReference type="InterPro" id="IPR001828">
    <property type="entry name" value="ANF_lig-bd_rcpt"/>
</dbReference>
<evidence type="ECO:0000259" key="20">
    <source>
        <dbReference type="PROSITE" id="PS50125"/>
    </source>
</evidence>
<evidence type="ECO:0000256" key="18">
    <source>
        <dbReference type="SAM" id="SignalP"/>
    </source>
</evidence>
<dbReference type="GO" id="GO:0035556">
    <property type="term" value="P:intracellular signal transduction"/>
    <property type="evidence" value="ECO:0007669"/>
    <property type="project" value="InterPro"/>
</dbReference>
<dbReference type="InterPro" id="IPR001170">
    <property type="entry name" value="ANPR/GUC"/>
</dbReference>
<keyword evidence="13 15" id="KW-0141">cGMP biosynthesis</keyword>
<dbReference type="CDD" id="cd06352">
    <property type="entry name" value="PBP1_NPR_GC-like"/>
    <property type="match status" value="1"/>
</dbReference>
<dbReference type="FunFam" id="3.40.50.2300:FF:000365">
    <property type="entry name" value="Guanylate cyclase"/>
    <property type="match status" value="1"/>
</dbReference>
<dbReference type="FunFam" id="3.30.70.1230:FF:000004">
    <property type="entry name" value="Guanylate cyclase"/>
    <property type="match status" value="1"/>
</dbReference>
<reference evidence="21" key="1">
    <citation type="submission" date="2020-05" db="UniProtKB">
        <authorList>
            <consortium name="EnsemblMetazoa"/>
        </authorList>
    </citation>
    <scope>IDENTIFICATION</scope>
    <source>
        <strain evidence="21">Yale</strain>
    </source>
</reference>
<evidence type="ECO:0000256" key="7">
    <source>
        <dbReference type="ARBA" id="ARBA00022989"/>
    </source>
</evidence>
<dbReference type="Pfam" id="PF00211">
    <property type="entry name" value="Guanylate_cyc"/>
    <property type="match status" value="1"/>
</dbReference>
<dbReference type="GO" id="GO:0001653">
    <property type="term" value="F:peptide receptor activity"/>
    <property type="evidence" value="ECO:0007669"/>
    <property type="project" value="TreeGrafter"/>
</dbReference>
<evidence type="ECO:0000256" key="11">
    <source>
        <dbReference type="ARBA" id="ARBA00023180"/>
    </source>
</evidence>
<evidence type="ECO:0000256" key="12">
    <source>
        <dbReference type="ARBA" id="ARBA00023239"/>
    </source>
</evidence>
<feature type="domain" description="Protein kinase" evidence="19">
    <location>
        <begin position="589"/>
        <end position="889"/>
    </location>
</feature>
<dbReference type="Gene3D" id="1.10.510.10">
    <property type="entry name" value="Transferase(Phosphotransferase) domain 1"/>
    <property type="match status" value="1"/>
</dbReference>
<dbReference type="InterPro" id="IPR011645">
    <property type="entry name" value="HNOB_dom_associated"/>
</dbReference>
<dbReference type="InterPro" id="IPR028082">
    <property type="entry name" value="Peripla_BP_I"/>
</dbReference>
<dbReference type="PRINTS" id="PR00255">
    <property type="entry name" value="NATPEPTIDER"/>
</dbReference>
<evidence type="ECO:0000313" key="22">
    <source>
        <dbReference type="Proteomes" id="UP000092444"/>
    </source>
</evidence>
<dbReference type="InterPro" id="IPR011009">
    <property type="entry name" value="Kinase-like_dom_sf"/>
</dbReference>
<evidence type="ECO:0000256" key="6">
    <source>
        <dbReference type="ARBA" id="ARBA00022741"/>
    </source>
</evidence>
<evidence type="ECO:0000256" key="2">
    <source>
        <dbReference type="ARBA" id="ARBA00004251"/>
    </source>
</evidence>